<evidence type="ECO:0000313" key="2">
    <source>
        <dbReference type="EMBL" id="MDN4166194.1"/>
    </source>
</evidence>
<feature type="coiled-coil region" evidence="1">
    <location>
        <begin position="281"/>
        <end position="308"/>
    </location>
</feature>
<evidence type="ECO:0000313" key="3">
    <source>
        <dbReference type="Proteomes" id="UP001168552"/>
    </source>
</evidence>
<name>A0ABT8F7I6_9BACT</name>
<organism evidence="2 3">
    <name type="scientific">Shiella aurantiaca</name>
    <dbReference type="NCBI Taxonomy" id="3058365"/>
    <lineage>
        <taxon>Bacteria</taxon>
        <taxon>Pseudomonadati</taxon>
        <taxon>Bacteroidota</taxon>
        <taxon>Cytophagia</taxon>
        <taxon>Cytophagales</taxon>
        <taxon>Shiellaceae</taxon>
        <taxon>Shiella</taxon>
    </lineage>
</organism>
<protein>
    <submittedName>
        <fullName evidence="2">Uncharacterized protein</fullName>
    </submittedName>
</protein>
<accession>A0ABT8F7I6</accession>
<keyword evidence="3" id="KW-1185">Reference proteome</keyword>
<keyword evidence="1" id="KW-0175">Coiled coil</keyword>
<dbReference type="RefSeq" id="WP_320004730.1">
    <property type="nucleotide sequence ID" value="NZ_JAUHJS010000006.1"/>
</dbReference>
<dbReference type="EMBL" id="JAUHJS010000006">
    <property type="protein sequence ID" value="MDN4166194.1"/>
    <property type="molecule type" value="Genomic_DNA"/>
</dbReference>
<sequence length="308" mass="35745">MSLIAQLSKNVANLSTEINYWFVRTDYGDNFDTYYENGFIAIGWNYITLQEIQGNDLGRMREKILKNEKFDPDAKRTKGKITGIINKLINFVELKKGDVVVIPSRNSSRYAFGIIEDDKVYTVTEPLYKCEHYKRRKVKWLEAKNMNDLDPHFYRMRLTQHSISKINDYSQYIDNVVRTLYVRDNSAHFVLDIKTEEDINVDSLLSLIQSFKSLSVEINSHFKLNEDIGKYSIKLNLQSPGQIEFKLPYGRTLIILALLVNISCGGNKANNKVEPELDKFIKVHQKELTDIKKTLEDLEADKDKINSL</sequence>
<reference evidence="2" key="1">
    <citation type="submission" date="2023-06" db="EMBL/GenBank/DDBJ databases">
        <title>Cytophagales bacterium Strain LB-30, isolated from soil.</title>
        <authorList>
            <person name="Liu B."/>
        </authorList>
    </citation>
    <scope>NUCLEOTIDE SEQUENCE</scope>
    <source>
        <strain evidence="2">LB-30</strain>
    </source>
</reference>
<gene>
    <name evidence="2" type="ORF">QWY31_11815</name>
</gene>
<evidence type="ECO:0000256" key="1">
    <source>
        <dbReference type="SAM" id="Coils"/>
    </source>
</evidence>
<dbReference type="Proteomes" id="UP001168552">
    <property type="component" value="Unassembled WGS sequence"/>
</dbReference>
<proteinExistence type="predicted"/>
<comment type="caution">
    <text evidence="2">The sequence shown here is derived from an EMBL/GenBank/DDBJ whole genome shotgun (WGS) entry which is preliminary data.</text>
</comment>